<keyword evidence="3 6" id="KW-0808">Transferase</keyword>
<evidence type="ECO:0000256" key="4">
    <source>
        <dbReference type="ARBA" id="ARBA00022723"/>
    </source>
</evidence>
<keyword evidence="5" id="KW-0460">Magnesium</keyword>
<dbReference type="InterPro" id="IPR033749">
    <property type="entry name" value="Polyprenyl_synt_CS"/>
</dbReference>
<dbReference type="PROSITE" id="PS00444">
    <property type="entry name" value="POLYPRENYL_SYNTHASE_2"/>
    <property type="match status" value="1"/>
</dbReference>
<evidence type="ECO:0000256" key="6">
    <source>
        <dbReference type="RuleBase" id="RU004466"/>
    </source>
</evidence>
<keyword evidence="4" id="KW-0479">Metal-binding</keyword>
<dbReference type="GO" id="GO:0046872">
    <property type="term" value="F:metal ion binding"/>
    <property type="evidence" value="ECO:0007669"/>
    <property type="project" value="UniProtKB-KW"/>
</dbReference>
<evidence type="ECO:0000256" key="3">
    <source>
        <dbReference type="ARBA" id="ARBA00022679"/>
    </source>
</evidence>
<keyword evidence="8" id="KW-1185">Reference proteome</keyword>
<evidence type="ECO:0000256" key="5">
    <source>
        <dbReference type="ARBA" id="ARBA00022842"/>
    </source>
</evidence>
<dbReference type="CDD" id="cd00685">
    <property type="entry name" value="Trans_IPPS_HT"/>
    <property type="match status" value="1"/>
</dbReference>
<dbReference type="EMBL" id="OBDY01000036">
    <property type="protein sequence ID" value="SNY69936.1"/>
    <property type="molecule type" value="Genomic_DNA"/>
</dbReference>
<accession>A0A285KEV2</accession>
<dbReference type="PROSITE" id="PS00723">
    <property type="entry name" value="POLYPRENYL_SYNTHASE_1"/>
    <property type="match status" value="1"/>
</dbReference>
<evidence type="ECO:0000313" key="8">
    <source>
        <dbReference type="Proteomes" id="UP000219612"/>
    </source>
</evidence>
<name>A0A285KEV2_9ACTN</name>
<dbReference type="Proteomes" id="UP000219612">
    <property type="component" value="Unassembled WGS sequence"/>
</dbReference>
<sequence>MTGEIKARVQREVDDFLAAQATILADVHGDCAPLVGYLTGFLSGGKRLRAAFCYWAWRAAGGADGRGIVRASAALEFFQAAALIHDDVMDASETRRGAPAMHRRFAALHRGHGWRGEPGRFGESAAVLAGDLCLVWSDELYTASGLHPLALTRGRAVFNSMRTQLMGGQYLDLLEQAIAGGRELGALERARRVVHYKSAKYTVEHPLLLGARLAGAGDGLLARLSAFGLPLGEAFQLRDDILGVFGDPARTGKPAGDDLREGKRTVLVALALDRASAPQRALVEELLGSPTLDEAGVGALREIIVDTGALSAVEDMISGLLERSLAALTAAPMDRASRSALEGLAQAATDRVA</sequence>
<dbReference type="SUPFAM" id="SSF48576">
    <property type="entry name" value="Terpenoid synthases"/>
    <property type="match status" value="1"/>
</dbReference>
<reference evidence="7 8" key="1">
    <citation type="submission" date="2017-09" db="EMBL/GenBank/DDBJ databases">
        <authorList>
            <person name="Ehlers B."/>
            <person name="Leendertz F.H."/>
        </authorList>
    </citation>
    <scope>NUCLEOTIDE SEQUENCE [LARGE SCALE GENOMIC DNA]</scope>
    <source>
        <strain evidence="7 8">CGMCC 4.6857</strain>
    </source>
</reference>
<dbReference type="Pfam" id="PF00348">
    <property type="entry name" value="polyprenyl_synt"/>
    <property type="match status" value="1"/>
</dbReference>
<dbReference type="PANTHER" id="PTHR12001">
    <property type="entry name" value="GERANYLGERANYL PYROPHOSPHATE SYNTHASE"/>
    <property type="match status" value="1"/>
</dbReference>
<dbReference type="RefSeq" id="WP_097328307.1">
    <property type="nucleotide sequence ID" value="NZ_OBDY01000036.1"/>
</dbReference>
<proteinExistence type="inferred from homology"/>
<protein>
    <submittedName>
        <fullName evidence="7">Geranylgeranyl diphosphate synthase, type I</fullName>
    </submittedName>
</protein>
<evidence type="ECO:0000256" key="2">
    <source>
        <dbReference type="ARBA" id="ARBA00006706"/>
    </source>
</evidence>
<dbReference type="PANTHER" id="PTHR12001:SF85">
    <property type="entry name" value="SHORT CHAIN ISOPRENYL DIPHOSPHATE SYNTHASE"/>
    <property type="match status" value="1"/>
</dbReference>
<organism evidence="7 8">
    <name type="scientific">Paractinoplanes atraurantiacus</name>
    <dbReference type="NCBI Taxonomy" id="1036182"/>
    <lineage>
        <taxon>Bacteria</taxon>
        <taxon>Bacillati</taxon>
        <taxon>Actinomycetota</taxon>
        <taxon>Actinomycetes</taxon>
        <taxon>Micromonosporales</taxon>
        <taxon>Micromonosporaceae</taxon>
        <taxon>Paractinoplanes</taxon>
    </lineage>
</organism>
<gene>
    <name evidence="7" type="ORF">SAMN05421748_13649</name>
</gene>
<dbReference type="SFLD" id="SFLDS00005">
    <property type="entry name" value="Isoprenoid_Synthase_Type_I"/>
    <property type="match status" value="1"/>
</dbReference>
<dbReference type="GO" id="GO:0008299">
    <property type="term" value="P:isoprenoid biosynthetic process"/>
    <property type="evidence" value="ECO:0007669"/>
    <property type="project" value="InterPro"/>
</dbReference>
<dbReference type="InterPro" id="IPR000092">
    <property type="entry name" value="Polyprenyl_synt"/>
</dbReference>
<evidence type="ECO:0000313" key="7">
    <source>
        <dbReference type="EMBL" id="SNY69936.1"/>
    </source>
</evidence>
<dbReference type="AlphaFoldDB" id="A0A285KEV2"/>
<comment type="cofactor">
    <cofactor evidence="1">
        <name>Mg(2+)</name>
        <dbReference type="ChEBI" id="CHEBI:18420"/>
    </cofactor>
</comment>
<dbReference type="OrthoDB" id="4497239at2"/>
<evidence type="ECO:0000256" key="1">
    <source>
        <dbReference type="ARBA" id="ARBA00001946"/>
    </source>
</evidence>
<dbReference type="Gene3D" id="1.10.600.10">
    <property type="entry name" value="Farnesyl Diphosphate Synthase"/>
    <property type="match status" value="1"/>
</dbReference>
<dbReference type="InterPro" id="IPR008949">
    <property type="entry name" value="Isoprenoid_synthase_dom_sf"/>
</dbReference>
<comment type="similarity">
    <text evidence="2 6">Belongs to the FPP/GGPP synthase family.</text>
</comment>
<dbReference type="GO" id="GO:0004659">
    <property type="term" value="F:prenyltransferase activity"/>
    <property type="evidence" value="ECO:0007669"/>
    <property type="project" value="InterPro"/>
</dbReference>